<dbReference type="OrthoDB" id="8793903at2"/>
<dbReference type="InterPro" id="IPR025205">
    <property type="entry name" value="PilX/PilW_C"/>
</dbReference>
<dbReference type="InterPro" id="IPR025746">
    <property type="entry name" value="PilX_N_dom"/>
</dbReference>
<evidence type="ECO:0000259" key="2">
    <source>
        <dbReference type="Pfam" id="PF13681"/>
    </source>
</evidence>
<reference evidence="4 5" key="1">
    <citation type="submission" date="2018-09" db="EMBL/GenBank/DDBJ databases">
        <title>Draft genome of Simplicispira sp. NY-02.</title>
        <authorList>
            <person name="Im W.T."/>
        </authorList>
    </citation>
    <scope>NUCLEOTIDE SEQUENCE [LARGE SCALE GENOMIC DNA]</scope>
    <source>
        <strain evidence="4 5">NY-02</strain>
    </source>
</reference>
<evidence type="ECO:0000259" key="3">
    <source>
        <dbReference type="Pfam" id="PF14341"/>
    </source>
</evidence>
<sequence>MRSTPPRRSLRYQHGISLFVVIVLVMLSMLLALWGARTSLFNEMVVGNDSDYQRAFEAAQALIQDAEFDIRGERPDGLACDRAIPNVTADTCRPAPSAPVWFPTEDKELGDLISTLGTKASTQFCFKGLCLKRTGNQDFWNDKTTLNAMLPEGARYGQYTGAETGGTGTTASNPILKNVTAGQGGWYWIEVMPYDPNAGNSGLITNGSTNLPLNLKPSIAYRITAIALGIKPSTQVVLQSTFVRQKVKN</sequence>
<gene>
    <name evidence="4" type="ORF">D3F03_04315</name>
</gene>
<organism evidence="4 5">
    <name type="scientific">Simplicispira hankyongi</name>
    <dbReference type="NCBI Taxonomy" id="2315688"/>
    <lineage>
        <taxon>Bacteria</taxon>
        <taxon>Pseudomonadati</taxon>
        <taxon>Pseudomonadota</taxon>
        <taxon>Betaproteobacteria</taxon>
        <taxon>Burkholderiales</taxon>
        <taxon>Comamonadaceae</taxon>
        <taxon>Simplicispira</taxon>
    </lineage>
</organism>
<keyword evidence="1" id="KW-0812">Transmembrane</keyword>
<dbReference type="Pfam" id="PF14341">
    <property type="entry name" value="PilX_N"/>
    <property type="match status" value="1"/>
</dbReference>
<evidence type="ECO:0000313" key="5">
    <source>
        <dbReference type="Proteomes" id="UP000266302"/>
    </source>
</evidence>
<keyword evidence="1" id="KW-1133">Transmembrane helix</keyword>
<proteinExistence type="predicted"/>
<dbReference type="Pfam" id="PF13681">
    <property type="entry name" value="PilX"/>
    <property type="match status" value="1"/>
</dbReference>
<protein>
    <submittedName>
        <fullName evidence="4">Pilus assembly protein PilX</fullName>
    </submittedName>
</protein>
<dbReference type="RefSeq" id="WP_119108083.1">
    <property type="nucleotide sequence ID" value="NZ_QXJC01000001.1"/>
</dbReference>
<feature type="domain" description="PilX/PilW C-terminal" evidence="2">
    <location>
        <begin position="127"/>
        <end position="244"/>
    </location>
</feature>
<keyword evidence="1" id="KW-0472">Membrane</keyword>
<evidence type="ECO:0000256" key="1">
    <source>
        <dbReference type="SAM" id="Phobius"/>
    </source>
</evidence>
<keyword evidence="5" id="KW-1185">Reference proteome</keyword>
<feature type="domain" description="Type 4 fimbrial biogenesis protein PilX N-terminal" evidence="3">
    <location>
        <begin position="15"/>
        <end position="61"/>
    </location>
</feature>
<feature type="transmembrane region" description="Helical" evidence="1">
    <location>
        <begin position="12"/>
        <end position="34"/>
    </location>
</feature>
<dbReference type="Proteomes" id="UP000266302">
    <property type="component" value="Unassembled WGS sequence"/>
</dbReference>
<accession>A0A398CFC4</accession>
<comment type="caution">
    <text evidence="4">The sequence shown here is derived from an EMBL/GenBank/DDBJ whole genome shotgun (WGS) entry which is preliminary data.</text>
</comment>
<dbReference type="AlphaFoldDB" id="A0A398CFC4"/>
<name>A0A398CFC4_9BURK</name>
<dbReference type="EMBL" id="QXJC01000001">
    <property type="protein sequence ID" value="RID99637.1"/>
    <property type="molecule type" value="Genomic_DNA"/>
</dbReference>
<evidence type="ECO:0000313" key="4">
    <source>
        <dbReference type="EMBL" id="RID99637.1"/>
    </source>
</evidence>